<accession>A0AAD9Q470</accession>
<evidence type="ECO:0000313" key="1">
    <source>
        <dbReference type="EMBL" id="KAK2554414.1"/>
    </source>
</evidence>
<dbReference type="EMBL" id="JARQWQ010000070">
    <property type="protein sequence ID" value="KAK2554414.1"/>
    <property type="molecule type" value="Genomic_DNA"/>
</dbReference>
<keyword evidence="2" id="KW-1185">Reference proteome</keyword>
<protein>
    <submittedName>
        <fullName evidence="1">Uncharacterized protein</fullName>
    </submittedName>
</protein>
<proteinExistence type="predicted"/>
<name>A0AAD9Q470_ACRCE</name>
<organism evidence="1 2">
    <name type="scientific">Acropora cervicornis</name>
    <name type="common">Staghorn coral</name>
    <dbReference type="NCBI Taxonomy" id="6130"/>
    <lineage>
        <taxon>Eukaryota</taxon>
        <taxon>Metazoa</taxon>
        <taxon>Cnidaria</taxon>
        <taxon>Anthozoa</taxon>
        <taxon>Hexacorallia</taxon>
        <taxon>Scleractinia</taxon>
        <taxon>Astrocoeniina</taxon>
        <taxon>Acroporidae</taxon>
        <taxon>Acropora</taxon>
    </lineage>
</organism>
<dbReference type="AlphaFoldDB" id="A0AAD9Q470"/>
<gene>
    <name evidence="1" type="ORF">P5673_024122</name>
</gene>
<reference evidence="1" key="1">
    <citation type="journal article" date="2023" name="G3 (Bethesda)">
        <title>Whole genome assembly and annotation of the endangered Caribbean coral Acropora cervicornis.</title>
        <authorList>
            <person name="Selwyn J.D."/>
            <person name="Vollmer S.V."/>
        </authorList>
    </citation>
    <scope>NUCLEOTIDE SEQUENCE</scope>
    <source>
        <strain evidence="1">K2</strain>
    </source>
</reference>
<dbReference type="Proteomes" id="UP001249851">
    <property type="component" value="Unassembled WGS sequence"/>
</dbReference>
<sequence>MPSAFLALLSLSSYRLKSRAVISSLTSNPSFKISLANVLEAKQIYWFICLSLSTETRSVSRVTFSFQEVKSEKQLDCKDFMKENRIALPMETVHHSGRFPQGARYDKGPIQLGTKSMAL</sequence>
<reference evidence="1" key="2">
    <citation type="journal article" date="2023" name="Science">
        <title>Genomic signatures of disease resistance in endangered staghorn corals.</title>
        <authorList>
            <person name="Vollmer S.V."/>
            <person name="Selwyn J.D."/>
            <person name="Despard B.A."/>
            <person name="Roesel C.L."/>
        </authorList>
    </citation>
    <scope>NUCLEOTIDE SEQUENCE</scope>
    <source>
        <strain evidence="1">K2</strain>
    </source>
</reference>
<evidence type="ECO:0000313" key="2">
    <source>
        <dbReference type="Proteomes" id="UP001249851"/>
    </source>
</evidence>
<comment type="caution">
    <text evidence="1">The sequence shown here is derived from an EMBL/GenBank/DDBJ whole genome shotgun (WGS) entry which is preliminary data.</text>
</comment>